<keyword evidence="6" id="KW-1185">Reference proteome</keyword>
<dbReference type="GO" id="GO:0005634">
    <property type="term" value="C:nucleus"/>
    <property type="evidence" value="ECO:0000318"/>
    <property type="project" value="GO_Central"/>
</dbReference>
<keyword evidence="1" id="KW-0489">Methyltransferase</keyword>
<dbReference type="SUPFAM" id="SSF53335">
    <property type="entry name" value="S-adenosyl-L-methionine-dependent methyltransferases"/>
    <property type="match status" value="1"/>
</dbReference>
<reference evidence="5 6" key="1">
    <citation type="journal article" date="2011" name="Science">
        <title>The Selaginella genome identifies genetic changes associated with the evolution of vascular plants.</title>
        <authorList>
            <person name="Banks J.A."/>
            <person name="Nishiyama T."/>
            <person name="Hasebe M."/>
            <person name="Bowman J.L."/>
            <person name="Gribskov M."/>
            <person name="dePamphilis C."/>
            <person name="Albert V.A."/>
            <person name="Aono N."/>
            <person name="Aoyama T."/>
            <person name="Ambrose B.A."/>
            <person name="Ashton N.W."/>
            <person name="Axtell M.J."/>
            <person name="Barker E."/>
            <person name="Barker M.S."/>
            <person name="Bennetzen J.L."/>
            <person name="Bonawitz N.D."/>
            <person name="Chapple C."/>
            <person name="Cheng C."/>
            <person name="Correa L.G."/>
            <person name="Dacre M."/>
            <person name="DeBarry J."/>
            <person name="Dreyer I."/>
            <person name="Elias M."/>
            <person name="Engstrom E.M."/>
            <person name="Estelle M."/>
            <person name="Feng L."/>
            <person name="Finet C."/>
            <person name="Floyd S.K."/>
            <person name="Frommer W.B."/>
            <person name="Fujita T."/>
            <person name="Gramzow L."/>
            <person name="Gutensohn M."/>
            <person name="Harholt J."/>
            <person name="Hattori M."/>
            <person name="Heyl A."/>
            <person name="Hirai T."/>
            <person name="Hiwatashi Y."/>
            <person name="Ishikawa M."/>
            <person name="Iwata M."/>
            <person name="Karol K.G."/>
            <person name="Koehler B."/>
            <person name="Kolukisaoglu U."/>
            <person name="Kubo M."/>
            <person name="Kurata T."/>
            <person name="Lalonde S."/>
            <person name="Li K."/>
            <person name="Li Y."/>
            <person name="Litt A."/>
            <person name="Lyons E."/>
            <person name="Manning G."/>
            <person name="Maruyama T."/>
            <person name="Michael T.P."/>
            <person name="Mikami K."/>
            <person name="Miyazaki S."/>
            <person name="Morinaga S."/>
            <person name="Murata T."/>
            <person name="Mueller-Roeber B."/>
            <person name="Nelson D.R."/>
            <person name="Obara M."/>
            <person name="Oguri Y."/>
            <person name="Olmstead R.G."/>
            <person name="Onodera N."/>
            <person name="Petersen B.L."/>
            <person name="Pils B."/>
            <person name="Prigge M."/>
            <person name="Rensing S.A."/>
            <person name="Riano-Pachon D.M."/>
            <person name="Roberts A.W."/>
            <person name="Sato Y."/>
            <person name="Scheller H.V."/>
            <person name="Schulz B."/>
            <person name="Schulz C."/>
            <person name="Shakirov E.V."/>
            <person name="Shibagaki N."/>
            <person name="Shinohara N."/>
            <person name="Shippen D.E."/>
            <person name="Soerensen I."/>
            <person name="Sotooka R."/>
            <person name="Sugimoto N."/>
            <person name="Sugita M."/>
            <person name="Sumikawa N."/>
            <person name="Tanurdzic M."/>
            <person name="Theissen G."/>
            <person name="Ulvskov P."/>
            <person name="Wakazuki S."/>
            <person name="Weng J.K."/>
            <person name="Willats W.W."/>
            <person name="Wipf D."/>
            <person name="Wolf P.G."/>
            <person name="Yang L."/>
            <person name="Zimmer A.D."/>
            <person name="Zhu Q."/>
            <person name="Mitros T."/>
            <person name="Hellsten U."/>
            <person name="Loque D."/>
            <person name="Otillar R."/>
            <person name="Salamov A."/>
            <person name="Schmutz J."/>
            <person name="Shapiro H."/>
            <person name="Lindquist E."/>
            <person name="Lucas S."/>
            <person name="Rokhsar D."/>
            <person name="Grigoriev I.V."/>
        </authorList>
    </citation>
    <scope>NUCLEOTIDE SEQUENCE [LARGE SCALE GENOMIC DNA]</scope>
</reference>
<evidence type="ECO:0000256" key="3">
    <source>
        <dbReference type="ARBA" id="ARBA00022691"/>
    </source>
</evidence>
<dbReference type="Gramene" id="EFJ19792">
    <property type="protein sequence ID" value="EFJ19792"/>
    <property type="gene ID" value="SELMODRAFT_419064"/>
</dbReference>
<dbReference type="InParanoid" id="D8S7Q3"/>
<dbReference type="KEGG" id="smo:SELMODRAFT_419064"/>
<dbReference type="InterPro" id="IPR019410">
    <property type="entry name" value="Methyltransf_16"/>
</dbReference>
<accession>D8S7Q3</accession>
<dbReference type="eggNOG" id="KOG2497">
    <property type="taxonomic scope" value="Eukaryota"/>
</dbReference>
<dbReference type="AlphaFoldDB" id="D8S7Q3"/>
<dbReference type="PANTHER" id="PTHR14614">
    <property type="entry name" value="HEPATOCELLULAR CARCINOMA-ASSOCIATED ANTIGEN"/>
    <property type="match status" value="1"/>
</dbReference>
<evidence type="ECO:0000256" key="2">
    <source>
        <dbReference type="ARBA" id="ARBA00022679"/>
    </source>
</evidence>
<dbReference type="OMA" id="ADPYWAT"/>
<evidence type="ECO:0000256" key="1">
    <source>
        <dbReference type="ARBA" id="ARBA00022603"/>
    </source>
</evidence>
<proteinExistence type="inferred from homology"/>
<dbReference type="STRING" id="88036.D8S7Q3"/>
<dbReference type="GO" id="GO:0005737">
    <property type="term" value="C:cytoplasm"/>
    <property type="evidence" value="ECO:0000318"/>
    <property type="project" value="GO_Central"/>
</dbReference>
<dbReference type="InterPro" id="IPR029063">
    <property type="entry name" value="SAM-dependent_MTases_sf"/>
</dbReference>
<comment type="similarity">
    <text evidence="4">Belongs to the methyltransferase superfamily. METTL23 family.</text>
</comment>
<organism evidence="6">
    <name type="scientific">Selaginella moellendorffii</name>
    <name type="common">Spikemoss</name>
    <dbReference type="NCBI Taxonomy" id="88036"/>
    <lineage>
        <taxon>Eukaryota</taxon>
        <taxon>Viridiplantae</taxon>
        <taxon>Streptophyta</taxon>
        <taxon>Embryophyta</taxon>
        <taxon>Tracheophyta</taxon>
        <taxon>Lycopodiopsida</taxon>
        <taxon>Selaginellales</taxon>
        <taxon>Selaginellaceae</taxon>
        <taxon>Selaginella</taxon>
    </lineage>
</organism>
<dbReference type="GO" id="GO:0032259">
    <property type="term" value="P:methylation"/>
    <property type="evidence" value="ECO:0007669"/>
    <property type="project" value="UniProtKB-KW"/>
</dbReference>
<dbReference type="EMBL" id="GL377605">
    <property type="protein sequence ID" value="EFJ19792.1"/>
    <property type="molecule type" value="Genomic_DNA"/>
</dbReference>
<dbReference type="PANTHER" id="PTHR14614:SF164">
    <property type="entry name" value="HISTONE-ARGININE METHYLTRANSFERASE METTL23"/>
    <property type="match status" value="1"/>
</dbReference>
<dbReference type="GO" id="GO:0008276">
    <property type="term" value="F:protein methyltransferase activity"/>
    <property type="evidence" value="ECO:0000318"/>
    <property type="project" value="GO_Central"/>
</dbReference>
<protein>
    <submittedName>
        <fullName evidence="5">Uncharacterized protein</fullName>
    </submittedName>
</protein>
<dbReference type="HOGENOM" id="CLU_1268791_0_0_1"/>
<dbReference type="Proteomes" id="UP000001514">
    <property type="component" value="Unassembled WGS sequence"/>
</dbReference>
<sequence>MSMSSSIPLPNRTYAPLQLELSRANENGVFGQITVKNRRLSIVQPKDEDQVLDMYIGQEKDPYWCRVWPSSMALAEEIFCHPELVAHRKVCDLGAGLGLAGLAAAFAGAKEVVLLDQEPLALVCSLLSFHANFPGITTNVASFGELLGSSLDGLLAKASPEAPEAPKTPVLVTAEIFDWTEDRDLSRYEFDTVLACDLLYMKSSPARLAKIAPQLLKKGGKARLLLTDPVERTPGHRDEFLRLLQSTQVRNQLSSMEL</sequence>
<evidence type="ECO:0000256" key="4">
    <source>
        <dbReference type="ARBA" id="ARBA00043988"/>
    </source>
</evidence>
<evidence type="ECO:0000313" key="6">
    <source>
        <dbReference type="Proteomes" id="UP000001514"/>
    </source>
</evidence>
<name>D8S7Q3_SELML</name>
<keyword evidence="2" id="KW-0808">Transferase</keyword>
<gene>
    <name evidence="5" type="ORF">SELMODRAFT_419064</name>
</gene>
<dbReference type="Gene3D" id="3.40.50.150">
    <property type="entry name" value="Vaccinia Virus protein VP39"/>
    <property type="match status" value="1"/>
</dbReference>
<evidence type="ECO:0000313" key="5">
    <source>
        <dbReference type="EMBL" id="EFJ19792.1"/>
    </source>
</evidence>
<keyword evidence="3" id="KW-0949">S-adenosyl-L-methionine</keyword>